<name>A0A5J4VEI7_9EUKA</name>
<accession>A0A5J4VEI7</accession>
<proteinExistence type="predicted"/>
<reference evidence="1 2" key="1">
    <citation type="submission" date="2019-03" db="EMBL/GenBank/DDBJ databases">
        <title>Single cell metagenomics reveals metabolic interactions within the superorganism composed of flagellate Streblomastix strix and complex community of Bacteroidetes bacteria on its surface.</title>
        <authorList>
            <person name="Treitli S.C."/>
            <person name="Kolisko M."/>
            <person name="Husnik F."/>
            <person name="Keeling P."/>
            <person name="Hampl V."/>
        </authorList>
    </citation>
    <scope>NUCLEOTIDE SEQUENCE [LARGE SCALE GENOMIC DNA]</scope>
    <source>
        <strain evidence="1">ST1C</strain>
    </source>
</reference>
<organism evidence="1 2">
    <name type="scientific">Streblomastix strix</name>
    <dbReference type="NCBI Taxonomy" id="222440"/>
    <lineage>
        <taxon>Eukaryota</taxon>
        <taxon>Metamonada</taxon>
        <taxon>Preaxostyla</taxon>
        <taxon>Oxymonadida</taxon>
        <taxon>Streblomastigidae</taxon>
        <taxon>Streblomastix</taxon>
    </lineage>
</organism>
<evidence type="ECO:0000313" key="2">
    <source>
        <dbReference type="Proteomes" id="UP000324800"/>
    </source>
</evidence>
<sequence length="106" mass="12263">MHDNIYKDGMHSGLYRQIEYRNYDNTDNLNNDENNILYNQSVSALCHLLSNIKNAIPGRLLCFIEDIFPYIIPSQLYCEYPQNSTMAVIRAEGGTDEDDQQVVIKE</sequence>
<dbReference type="AlphaFoldDB" id="A0A5J4VEI7"/>
<gene>
    <name evidence="1" type="ORF">EZS28_023452</name>
</gene>
<dbReference type="Proteomes" id="UP000324800">
    <property type="component" value="Unassembled WGS sequence"/>
</dbReference>
<dbReference type="EMBL" id="SNRW01007572">
    <property type="protein sequence ID" value="KAA6381020.1"/>
    <property type="molecule type" value="Genomic_DNA"/>
</dbReference>
<evidence type="ECO:0000313" key="1">
    <source>
        <dbReference type="EMBL" id="KAA6381020.1"/>
    </source>
</evidence>
<protein>
    <submittedName>
        <fullName evidence="1">Uncharacterized protein</fullName>
    </submittedName>
</protein>
<comment type="caution">
    <text evidence="1">The sequence shown here is derived from an EMBL/GenBank/DDBJ whole genome shotgun (WGS) entry which is preliminary data.</text>
</comment>